<comment type="caution">
    <text evidence="2">The sequence shown here is derived from an EMBL/GenBank/DDBJ whole genome shotgun (WGS) entry which is preliminary data.</text>
</comment>
<dbReference type="PANTHER" id="PTHR31147:SF30">
    <property type="entry name" value="10-DEACETYLBACCATIN III 10-O-ACETYLTRANSFERASE"/>
    <property type="match status" value="1"/>
</dbReference>
<gene>
    <name evidence="2" type="ORF">PVAP13_7NG060500</name>
</gene>
<dbReference type="OrthoDB" id="632962at2759"/>
<protein>
    <submittedName>
        <fullName evidence="2">Uncharacterized protein</fullName>
    </submittedName>
</protein>
<comment type="similarity">
    <text evidence="1">Belongs to the plant acyltransferase family.</text>
</comment>
<dbReference type="AlphaFoldDB" id="A0A8T0Q4S7"/>
<dbReference type="Proteomes" id="UP000823388">
    <property type="component" value="Chromosome 7N"/>
</dbReference>
<dbReference type="InterPro" id="IPR050898">
    <property type="entry name" value="Plant_acyltransferase"/>
</dbReference>
<dbReference type="GO" id="GO:0016747">
    <property type="term" value="F:acyltransferase activity, transferring groups other than amino-acyl groups"/>
    <property type="evidence" value="ECO:0007669"/>
    <property type="project" value="UniProtKB-ARBA"/>
</dbReference>
<dbReference type="EMBL" id="CM029050">
    <property type="protein sequence ID" value="KAG2565304.1"/>
    <property type="molecule type" value="Genomic_DNA"/>
</dbReference>
<reference evidence="2" key="1">
    <citation type="submission" date="2020-05" db="EMBL/GenBank/DDBJ databases">
        <title>WGS assembly of Panicum virgatum.</title>
        <authorList>
            <person name="Lovell J.T."/>
            <person name="Jenkins J."/>
            <person name="Shu S."/>
            <person name="Juenger T.E."/>
            <person name="Schmutz J."/>
        </authorList>
    </citation>
    <scope>NUCLEOTIDE SEQUENCE</scope>
    <source>
        <strain evidence="2">AP13</strain>
    </source>
</reference>
<evidence type="ECO:0000313" key="2">
    <source>
        <dbReference type="EMBL" id="KAG2565304.1"/>
    </source>
</evidence>
<sequence>MYTPHRLSRMAKSSCVTNKSLPFLVAPSEATPAGTLRLTSMDRALASLPMTALFVFEHPIDQPAETLRRALSRALVPYYPVAGRLTAGAHGQSIACTGEGVVFVGASARCTLRDAKLSDQRPAIPVEDLTVTYAGLYNKDPPLLLTQVTEFSCGGFVVGVTWNHVVADGVGMAQFLQAVGEFARGFSSPSVQPVRVDNFLPELPLPIITMTKSMVSSKHTDFPSSYITMPMSFVNRIKDEFRRSSGPQGDQKAAAAAAAATCTAFDVFTAAIWRSRARATIADAASQDAPTALAFTVNLRKQAGAKDSYYGNVFAFGLAAATLREVADGDILDLVRLIRDAKARVPYTFTDGAAYIGDEMGGRLQGLEVYDTLYVTSWWNLGLDDVDFGGGGPARLMGNMERKVVPACILCGRKDKADGAAALAFCVKQEHEEAFHAELRKLK</sequence>
<dbReference type="InterPro" id="IPR023213">
    <property type="entry name" value="CAT-like_dom_sf"/>
</dbReference>
<keyword evidence="3" id="KW-1185">Reference proteome</keyword>
<name>A0A8T0Q4S7_PANVG</name>
<dbReference type="PANTHER" id="PTHR31147">
    <property type="entry name" value="ACYL TRANSFERASE 4"/>
    <property type="match status" value="1"/>
</dbReference>
<evidence type="ECO:0000256" key="1">
    <source>
        <dbReference type="ARBA" id="ARBA00009861"/>
    </source>
</evidence>
<accession>A0A8T0Q4S7</accession>
<organism evidence="2 3">
    <name type="scientific">Panicum virgatum</name>
    <name type="common">Blackwell switchgrass</name>
    <dbReference type="NCBI Taxonomy" id="38727"/>
    <lineage>
        <taxon>Eukaryota</taxon>
        <taxon>Viridiplantae</taxon>
        <taxon>Streptophyta</taxon>
        <taxon>Embryophyta</taxon>
        <taxon>Tracheophyta</taxon>
        <taxon>Spermatophyta</taxon>
        <taxon>Magnoliopsida</taxon>
        <taxon>Liliopsida</taxon>
        <taxon>Poales</taxon>
        <taxon>Poaceae</taxon>
        <taxon>PACMAD clade</taxon>
        <taxon>Panicoideae</taxon>
        <taxon>Panicodae</taxon>
        <taxon>Paniceae</taxon>
        <taxon>Panicinae</taxon>
        <taxon>Panicum</taxon>
        <taxon>Panicum sect. Hiantes</taxon>
    </lineage>
</organism>
<dbReference type="Gene3D" id="3.30.559.10">
    <property type="entry name" value="Chloramphenicol acetyltransferase-like domain"/>
    <property type="match status" value="2"/>
</dbReference>
<proteinExistence type="inferred from homology"/>
<dbReference type="Pfam" id="PF02458">
    <property type="entry name" value="Transferase"/>
    <property type="match status" value="1"/>
</dbReference>
<evidence type="ECO:0000313" key="3">
    <source>
        <dbReference type="Proteomes" id="UP000823388"/>
    </source>
</evidence>